<evidence type="ECO:0000256" key="4">
    <source>
        <dbReference type="ARBA" id="ARBA00023134"/>
    </source>
</evidence>
<dbReference type="RefSeq" id="XP_016715282.1">
    <property type="nucleotide sequence ID" value="XM_016859793.2"/>
</dbReference>
<feature type="compositionally biased region" description="Acidic residues" evidence="6">
    <location>
        <begin position="323"/>
        <end position="355"/>
    </location>
</feature>
<protein>
    <recommendedName>
        <fullName evidence="5">GPN-loop GTPase</fullName>
        <ecNumber evidence="5">3.6.5.-</ecNumber>
    </recommendedName>
</protein>
<reference evidence="7" key="1">
    <citation type="journal article" date="2020" name="Nat. Genet.">
        <title>Genomic diversifications of five Gossypium allopolyploid species and their impact on cotton improvement.</title>
        <authorList>
            <person name="Chen Z.J."/>
            <person name="Sreedasyam A."/>
            <person name="Ando A."/>
            <person name="Song Q."/>
            <person name="De Santiago L.M."/>
            <person name="Hulse-Kemp A.M."/>
            <person name="Ding M."/>
            <person name="Ye W."/>
            <person name="Kirkbride R.C."/>
            <person name="Jenkins J."/>
            <person name="Plott C."/>
            <person name="Lovell J."/>
            <person name="Lin Y.M."/>
            <person name="Vaughn R."/>
            <person name="Liu B."/>
            <person name="Simpson S."/>
            <person name="Scheffler B.E."/>
            <person name="Wen L."/>
            <person name="Saski C.A."/>
            <person name="Grover C.E."/>
            <person name="Hu G."/>
            <person name="Conover J.L."/>
            <person name="Carlson J.W."/>
            <person name="Shu S."/>
            <person name="Boston L.B."/>
            <person name="Williams M."/>
            <person name="Peterson D.G."/>
            <person name="McGee K."/>
            <person name="Jones D.C."/>
            <person name="Wendel J.F."/>
            <person name="Stelly D.M."/>
            <person name="Grimwood J."/>
            <person name="Schmutz J."/>
        </authorList>
    </citation>
    <scope>NUCLEOTIDE SEQUENCE [LARGE SCALE GENOMIC DNA]</scope>
    <source>
        <strain evidence="7">cv. TM-1</strain>
    </source>
</reference>
<dbReference type="Gene3D" id="3.40.50.300">
    <property type="entry name" value="P-loop containing nucleotide triphosphate hydrolases"/>
    <property type="match status" value="1"/>
</dbReference>
<dbReference type="EC" id="3.6.5.-" evidence="5"/>
<comment type="subcellular location">
    <subcellularLocation>
        <location evidence="5">Cytoplasm</location>
    </subcellularLocation>
    <subcellularLocation>
        <location evidence="5">Nucleus</location>
    </subcellularLocation>
</comment>
<evidence type="ECO:0000256" key="6">
    <source>
        <dbReference type="SAM" id="MobiDB-lite"/>
    </source>
</evidence>
<dbReference type="InterPro" id="IPR027417">
    <property type="entry name" value="P-loop_NTPase"/>
</dbReference>
<dbReference type="GO" id="GO:0003924">
    <property type="term" value="F:GTPase activity"/>
    <property type="evidence" value="ECO:0007669"/>
    <property type="project" value="InterPro"/>
</dbReference>
<evidence type="ECO:0000256" key="3">
    <source>
        <dbReference type="ARBA" id="ARBA00022801"/>
    </source>
</evidence>
<evidence type="ECO:0000256" key="1">
    <source>
        <dbReference type="ARBA" id="ARBA00005290"/>
    </source>
</evidence>
<comment type="function">
    <text evidence="5">Small GTPase required for proper nuclear import of RNA polymerase II (RNAPII). May act at an RNAP assembly step prior to nuclear import.</text>
</comment>
<accession>A0A1U8LL21</accession>
<dbReference type="Pfam" id="PF03029">
    <property type="entry name" value="ATP_bind_1"/>
    <property type="match status" value="1"/>
</dbReference>
<gene>
    <name evidence="8" type="primary">LOC107928542</name>
</gene>
<dbReference type="CDD" id="cd17870">
    <property type="entry name" value="GPN1"/>
    <property type="match status" value="1"/>
</dbReference>
<feature type="compositionally biased region" description="Basic and acidic residues" evidence="6">
    <location>
        <begin position="311"/>
        <end position="320"/>
    </location>
</feature>
<organism evidence="7 8">
    <name type="scientific">Gossypium hirsutum</name>
    <name type="common">Upland cotton</name>
    <name type="synonym">Gossypium mexicanum</name>
    <dbReference type="NCBI Taxonomy" id="3635"/>
    <lineage>
        <taxon>Eukaryota</taxon>
        <taxon>Viridiplantae</taxon>
        <taxon>Streptophyta</taxon>
        <taxon>Embryophyta</taxon>
        <taxon>Tracheophyta</taxon>
        <taxon>Spermatophyta</taxon>
        <taxon>Magnoliopsida</taxon>
        <taxon>eudicotyledons</taxon>
        <taxon>Gunneridae</taxon>
        <taxon>Pentapetalae</taxon>
        <taxon>rosids</taxon>
        <taxon>malvids</taxon>
        <taxon>Malvales</taxon>
        <taxon>Malvaceae</taxon>
        <taxon>Malvoideae</taxon>
        <taxon>Gossypium</taxon>
    </lineage>
</organism>
<evidence type="ECO:0000313" key="7">
    <source>
        <dbReference type="Proteomes" id="UP000818029"/>
    </source>
</evidence>
<sequence length="361" mass="40847">MDKLNIESSSSGFKKKPVIIIVVGMAGSGKTTFLHRLVCHTQASNIRGYVMNLDPAVMSLPFGANIDIRDTVKYKEVMKQFNLGPNGGILTSLNLFATKFDEVISVIERRADQLDYVLVDTPGQIEIFTWSASGAIITEAFASTFPTVVTYVVDTPRSSSPVTFMSNMLYACSILYKTRLPLVLAFNKVDVAQHQFALEWMEDFEAFQAAISSDTTYTSTLTQSLSLSLDEFYKNLRSVGVSAISGAGMNEFFKAIEACAEEYMETYKADLDKRRAEKQRLEEERRKESMDKLRRDMEQTRGETVVLSTGLKDKDGRRNSMMDPEDEVEEPEDEDDYDRFTDEDEDLIEDDEDEEIARFSF</sequence>
<dbReference type="GO" id="GO:0005737">
    <property type="term" value="C:cytoplasm"/>
    <property type="evidence" value="ECO:0007669"/>
    <property type="project" value="UniProtKB-SubCell"/>
</dbReference>
<dbReference type="Proteomes" id="UP000818029">
    <property type="component" value="Chromosome A09"/>
</dbReference>
<dbReference type="SUPFAM" id="SSF52540">
    <property type="entry name" value="P-loop containing nucleoside triphosphate hydrolases"/>
    <property type="match status" value="1"/>
</dbReference>
<comment type="similarity">
    <text evidence="1 5">Belongs to the GPN-loop GTPase family.</text>
</comment>
<dbReference type="PANTHER" id="PTHR21231:SF8">
    <property type="entry name" value="GPN-LOOP GTPASE 1"/>
    <property type="match status" value="1"/>
</dbReference>
<dbReference type="InterPro" id="IPR030230">
    <property type="entry name" value="Gpn1/Npa3/XAB1"/>
</dbReference>
<dbReference type="AlphaFoldDB" id="A0A1U8LL21"/>
<dbReference type="GO" id="GO:0005525">
    <property type="term" value="F:GTP binding"/>
    <property type="evidence" value="ECO:0007669"/>
    <property type="project" value="UniProtKB-KW"/>
</dbReference>
<keyword evidence="7" id="KW-1185">Reference proteome</keyword>
<feature type="compositionally biased region" description="Basic and acidic residues" evidence="6">
    <location>
        <begin position="276"/>
        <end position="301"/>
    </location>
</feature>
<evidence type="ECO:0000256" key="2">
    <source>
        <dbReference type="ARBA" id="ARBA00022741"/>
    </source>
</evidence>
<proteinExistence type="inferred from homology"/>
<dbReference type="InterPro" id="IPR004130">
    <property type="entry name" value="Gpn"/>
</dbReference>
<keyword evidence="2 5" id="KW-0547">Nucleotide-binding</keyword>
<keyword evidence="5" id="KW-0963">Cytoplasm</keyword>
<evidence type="ECO:0000313" key="8">
    <source>
        <dbReference type="RefSeq" id="XP_016715282.1"/>
    </source>
</evidence>
<keyword evidence="4 5" id="KW-0342">GTP-binding</keyword>
<keyword evidence="3 5" id="KW-0378">Hydrolase</keyword>
<reference evidence="8" key="2">
    <citation type="submission" date="2025-08" db="UniProtKB">
        <authorList>
            <consortium name="RefSeq"/>
        </authorList>
    </citation>
    <scope>IDENTIFICATION</scope>
</reference>
<comment type="subunit">
    <text evidence="5">Binds to RNA polymerase II.</text>
</comment>
<dbReference type="FunFam" id="3.40.50.300:FF:000817">
    <property type="entry name" value="GPN-loop GTPase 1"/>
    <property type="match status" value="1"/>
</dbReference>
<dbReference type="GO" id="GO:0005634">
    <property type="term" value="C:nucleus"/>
    <property type="evidence" value="ECO:0007669"/>
    <property type="project" value="UniProtKB-SubCell"/>
</dbReference>
<evidence type="ECO:0000256" key="5">
    <source>
        <dbReference type="RuleBase" id="RU365059"/>
    </source>
</evidence>
<name>A0A1U8LL21_GOSHI</name>
<dbReference type="GeneID" id="107928542"/>
<dbReference type="PANTHER" id="PTHR21231">
    <property type="entry name" value="XPA-BINDING PROTEIN 1-RELATED"/>
    <property type="match status" value="1"/>
</dbReference>
<feature type="region of interest" description="Disordered" evidence="6">
    <location>
        <begin position="276"/>
        <end position="361"/>
    </location>
</feature>